<dbReference type="InterPro" id="IPR007624">
    <property type="entry name" value="RNA_pol_sigma70_r3"/>
</dbReference>
<dbReference type="InterPro" id="IPR028617">
    <property type="entry name" value="Sigma70_FliA"/>
</dbReference>
<comment type="subcellular location">
    <subcellularLocation>
        <location evidence="6">Cytoplasm</location>
    </subcellularLocation>
</comment>
<reference evidence="9 10" key="1">
    <citation type="submission" date="2018-04" db="EMBL/GenBank/DDBJ databases">
        <title>Novel species isolated from glacier.</title>
        <authorList>
            <person name="Liu Q."/>
            <person name="Xin Y.-H."/>
        </authorList>
    </citation>
    <scope>NUCLEOTIDE SEQUENCE [LARGE SCALE GENOMIC DNA]</scope>
    <source>
        <strain evidence="9 10">GT1R17</strain>
    </source>
</reference>
<dbReference type="GO" id="GO:0003677">
    <property type="term" value="F:DNA binding"/>
    <property type="evidence" value="ECO:0007669"/>
    <property type="project" value="UniProtKB-UniRule"/>
</dbReference>
<dbReference type="SUPFAM" id="SSF88659">
    <property type="entry name" value="Sigma3 and sigma4 domains of RNA polymerase sigma factors"/>
    <property type="match status" value="2"/>
</dbReference>
<dbReference type="GO" id="GO:0016987">
    <property type="term" value="F:sigma factor activity"/>
    <property type="evidence" value="ECO:0007669"/>
    <property type="project" value="UniProtKB-UniRule"/>
</dbReference>
<dbReference type="PRINTS" id="PR00046">
    <property type="entry name" value="SIGMA70FCT"/>
</dbReference>
<dbReference type="Pfam" id="PF04545">
    <property type="entry name" value="Sigma70_r4"/>
    <property type="match status" value="1"/>
</dbReference>
<name>A0A2T5MD94_9GAMM</name>
<accession>A0A2T5MD94</accession>
<evidence type="ECO:0000259" key="7">
    <source>
        <dbReference type="PROSITE" id="PS00715"/>
    </source>
</evidence>
<dbReference type="CDD" id="cd06171">
    <property type="entry name" value="Sigma70_r4"/>
    <property type="match status" value="1"/>
</dbReference>
<dbReference type="SUPFAM" id="SSF88946">
    <property type="entry name" value="Sigma2 domain of RNA polymerase sigma factors"/>
    <property type="match status" value="1"/>
</dbReference>
<comment type="function">
    <text evidence="6">Sigma factors are initiation factors that promote the attachment of RNA polymerase to specific initiation sites and are then released. This sigma factor controls the expression of flagella-related genes.</text>
</comment>
<dbReference type="InterPro" id="IPR012845">
    <property type="entry name" value="RNA_pol_sigma_FliA_WhiG"/>
</dbReference>
<dbReference type="PANTHER" id="PTHR30385">
    <property type="entry name" value="SIGMA FACTOR F FLAGELLAR"/>
    <property type="match status" value="1"/>
</dbReference>
<evidence type="ECO:0000256" key="6">
    <source>
        <dbReference type="HAMAP-Rule" id="MF_00962"/>
    </source>
</evidence>
<dbReference type="GO" id="GO:0003899">
    <property type="term" value="F:DNA-directed RNA polymerase activity"/>
    <property type="evidence" value="ECO:0007669"/>
    <property type="project" value="InterPro"/>
</dbReference>
<keyword evidence="2 6" id="KW-0805">Transcription regulation</keyword>
<sequence>MSAQPAMMMSTRATETELLARYGELVKRIAHHLSARLPTSVDVNDLIQGGLIGLIEAARHYSDDKGASFETYAGIRIRGAMLDELRKSDWAPRSVHRLARSAAKAMHEIEQATGREARDAEVAEKLSVSLSEYHAISADAARCQILSMDAHAPDEEGFDYPDGSSSPMDQLQQSEFQHDLAENIGNLPEREKLVLSLYYEEEMNLREIGATLNISESRVCQIHGQALLRLKARMHEWQGEVAVP</sequence>
<comment type="similarity">
    <text evidence="6">Belongs to the sigma-70 factor family. FliA subfamily.</text>
</comment>
<dbReference type="PANTHER" id="PTHR30385:SF7">
    <property type="entry name" value="RNA POLYMERASE SIGMA FACTOR FLIA"/>
    <property type="match status" value="1"/>
</dbReference>
<evidence type="ECO:0000259" key="8">
    <source>
        <dbReference type="PROSITE" id="PS00716"/>
    </source>
</evidence>
<keyword evidence="10" id="KW-1185">Reference proteome</keyword>
<keyword evidence="5 6" id="KW-0804">Transcription</keyword>
<dbReference type="EMBL" id="QANS01000005">
    <property type="protein sequence ID" value="PTU30550.1"/>
    <property type="molecule type" value="Genomic_DNA"/>
</dbReference>
<dbReference type="NCBIfam" id="TIGR02937">
    <property type="entry name" value="sigma70-ECF"/>
    <property type="match status" value="1"/>
</dbReference>
<dbReference type="GO" id="GO:0006352">
    <property type="term" value="P:DNA-templated transcription initiation"/>
    <property type="evidence" value="ECO:0007669"/>
    <property type="project" value="UniProtKB-UniRule"/>
</dbReference>
<dbReference type="NCBIfam" id="TIGR02479">
    <property type="entry name" value="FliA_WhiG"/>
    <property type="match status" value="1"/>
</dbReference>
<evidence type="ECO:0000256" key="5">
    <source>
        <dbReference type="ARBA" id="ARBA00023163"/>
    </source>
</evidence>
<protein>
    <recommendedName>
        <fullName evidence="6">RNA polymerase sigma factor FliA</fullName>
    </recommendedName>
    <alternativeName>
        <fullName evidence="6">RNA polymerase sigma factor for flagellar operon</fullName>
    </alternativeName>
    <alternativeName>
        <fullName evidence="6">Sigma F</fullName>
    </alternativeName>
    <alternativeName>
        <fullName evidence="6">Sigma-28</fullName>
    </alternativeName>
</protein>
<organism evidence="9 10">
    <name type="scientific">Stenotrophobium rhamnosiphilum</name>
    <dbReference type="NCBI Taxonomy" id="2029166"/>
    <lineage>
        <taxon>Bacteria</taxon>
        <taxon>Pseudomonadati</taxon>
        <taxon>Pseudomonadota</taxon>
        <taxon>Gammaproteobacteria</taxon>
        <taxon>Nevskiales</taxon>
        <taxon>Nevskiaceae</taxon>
        <taxon>Stenotrophobium</taxon>
    </lineage>
</organism>
<evidence type="ECO:0000256" key="1">
    <source>
        <dbReference type="ARBA" id="ARBA00022490"/>
    </source>
</evidence>
<dbReference type="Pfam" id="PF04539">
    <property type="entry name" value="Sigma70_r3"/>
    <property type="match status" value="1"/>
</dbReference>
<dbReference type="InterPro" id="IPR013325">
    <property type="entry name" value="RNA_pol_sigma_r2"/>
</dbReference>
<dbReference type="PIRSF" id="PIRSF000770">
    <property type="entry name" value="RNA_pol_sigma-SigE/K"/>
    <property type="match status" value="1"/>
</dbReference>
<dbReference type="PROSITE" id="PS00715">
    <property type="entry name" value="SIGMA70_1"/>
    <property type="match status" value="1"/>
</dbReference>
<feature type="DNA-binding region" description="H-T-H motif" evidence="6">
    <location>
        <begin position="205"/>
        <end position="224"/>
    </location>
</feature>
<dbReference type="InterPro" id="IPR007630">
    <property type="entry name" value="RNA_pol_sigma70_r4"/>
</dbReference>
<dbReference type="InterPro" id="IPR007627">
    <property type="entry name" value="RNA_pol_sigma70_r2"/>
</dbReference>
<feature type="domain" description="RNA polymerase sigma-70" evidence="8">
    <location>
        <begin position="204"/>
        <end position="230"/>
    </location>
</feature>
<comment type="caution">
    <text evidence="9">The sequence shown here is derived from an EMBL/GenBank/DDBJ whole genome shotgun (WGS) entry which is preliminary data.</text>
</comment>
<dbReference type="PROSITE" id="PS00716">
    <property type="entry name" value="SIGMA70_2"/>
    <property type="match status" value="1"/>
</dbReference>
<evidence type="ECO:0000256" key="3">
    <source>
        <dbReference type="ARBA" id="ARBA00023082"/>
    </source>
</evidence>
<dbReference type="Gene3D" id="1.10.1740.10">
    <property type="match status" value="1"/>
</dbReference>
<dbReference type="InterPro" id="IPR000943">
    <property type="entry name" value="RNA_pol_sigma70"/>
</dbReference>
<evidence type="ECO:0000313" key="10">
    <source>
        <dbReference type="Proteomes" id="UP000244248"/>
    </source>
</evidence>
<gene>
    <name evidence="6 9" type="primary">fliA</name>
    <name evidence="9" type="ORF">CJD38_13660</name>
</gene>
<dbReference type="Pfam" id="PF04542">
    <property type="entry name" value="Sigma70_r2"/>
    <property type="match status" value="1"/>
</dbReference>
<keyword evidence="1 6" id="KW-0963">Cytoplasm</keyword>
<dbReference type="HAMAP" id="MF_00962">
    <property type="entry name" value="Sigma70_FliA"/>
    <property type="match status" value="1"/>
</dbReference>
<evidence type="ECO:0000313" key="9">
    <source>
        <dbReference type="EMBL" id="PTU30550.1"/>
    </source>
</evidence>
<feature type="domain" description="RNA polymerase sigma-70" evidence="7">
    <location>
        <begin position="45"/>
        <end position="58"/>
    </location>
</feature>
<keyword evidence="4 6" id="KW-0238">DNA-binding</keyword>
<feature type="short sequence motif" description="Interaction with polymerase core subunit RpoC" evidence="6">
    <location>
        <begin position="45"/>
        <end position="48"/>
    </location>
</feature>
<dbReference type="OrthoDB" id="9799825at2"/>
<dbReference type="Gene3D" id="1.20.140.160">
    <property type="match status" value="1"/>
</dbReference>
<proteinExistence type="inferred from homology"/>
<feature type="region of interest" description="Sigma-70 factor domain-2" evidence="6">
    <location>
        <begin position="18"/>
        <end position="90"/>
    </location>
</feature>
<dbReference type="NCBIfam" id="NF005413">
    <property type="entry name" value="PRK06986.1"/>
    <property type="match status" value="1"/>
</dbReference>
<comment type="caution">
    <text evidence="6">Lacks conserved residue(s) required for the propagation of feature annotation.</text>
</comment>
<dbReference type="InterPro" id="IPR013324">
    <property type="entry name" value="RNA_pol_sigma_r3/r4-like"/>
</dbReference>
<dbReference type="AlphaFoldDB" id="A0A2T5MD94"/>
<dbReference type="InterPro" id="IPR014284">
    <property type="entry name" value="RNA_pol_sigma-70_dom"/>
</dbReference>
<evidence type="ECO:0000256" key="2">
    <source>
        <dbReference type="ARBA" id="ARBA00023015"/>
    </source>
</evidence>
<feature type="region of interest" description="Sigma-70 factor domain-4" evidence="6">
    <location>
        <begin position="183"/>
        <end position="231"/>
    </location>
</feature>
<dbReference type="GO" id="GO:0005737">
    <property type="term" value="C:cytoplasm"/>
    <property type="evidence" value="ECO:0007669"/>
    <property type="project" value="UniProtKB-SubCell"/>
</dbReference>
<dbReference type="RefSeq" id="WP_107940922.1">
    <property type="nucleotide sequence ID" value="NZ_QANS01000005.1"/>
</dbReference>
<keyword evidence="3 6" id="KW-0731">Sigma factor</keyword>
<evidence type="ECO:0000256" key="4">
    <source>
        <dbReference type="ARBA" id="ARBA00023125"/>
    </source>
</evidence>
<dbReference type="Proteomes" id="UP000244248">
    <property type="component" value="Unassembled WGS sequence"/>
</dbReference>